<feature type="non-terminal residue" evidence="2">
    <location>
        <position position="1"/>
    </location>
</feature>
<feature type="compositionally biased region" description="Basic and acidic residues" evidence="1">
    <location>
        <begin position="33"/>
        <end position="42"/>
    </location>
</feature>
<evidence type="ECO:0000256" key="1">
    <source>
        <dbReference type="SAM" id="MobiDB-lite"/>
    </source>
</evidence>
<keyword evidence="3" id="KW-1185">Reference proteome</keyword>
<dbReference type="RefSeq" id="XP_007332913.1">
    <property type="nucleotide sequence ID" value="XM_007332851.1"/>
</dbReference>
<dbReference type="GeneID" id="18824861"/>
<protein>
    <submittedName>
        <fullName evidence="2">Uncharacterized protein</fullName>
    </submittedName>
</protein>
<dbReference type="InParanoid" id="K5WMC0"/>
<dbReference type="HOGENOM" id="CLU_2283987_0_0_1"/>
<evidence type="ECO:0000313" key="3">
    <source>
        <dbReference type="Proteomes" id="UP000008493"/>
    </source>
</evidence>
<dbReference type="AlphaFoldDB" id="K5WMC0"/>
<feature type="non-terminal residue" evidence="2">
    <location>
        <position position="102"/>
    </location>
</feature>
<proteinExistence type="predicted"/>
<dbReference type="KEGG" id="abp:AGABI1DRAFT115802"/>
<feature type="compositionally biased region" description="Low complexity" evidence="1">
    <location>
        <begin position="43"/>
        <end position="56"/>
    </location>
</feature>
<dbReference type="Proteomes" id="UP000008493">
    <property type="component" value="Unassembled WGS sequence"/>
</dbReference>
<feature type="compositionally biased region" description="Polar residues" evidence="1">
    <location>
        <begin position="1"/>
        <end position="15"/>
    </location>
</feature>
<organism evidence="2 3">
    <name type="scientific">Agaricus bisporus var. burnettii (strain JB137-S8 / ATCC MYA-4627 / FGSC 10392)</name>
    <name type="common">White button mushroom</name>
    <dbReference type="NCBI Taxonomy" id="597362"/>
    <lineage>
        <taxon>Eukaryota</taxon>
        <taxon>Fungi</taxon>
        <taxon>Dikarya</taxon>
        <taxon>Basidiomycota</taxon>
        <taxon>Agaricomycotina</taxon>
        <taxon>Agaricomycetes</taxon>
        <taxon>Agaricomycetidae</taxon>
        <taxon>Agaricales</taxon>
        <taxon>Agaricineae</taxon>
        <taxon>Agaricaceae</taxon>
        <taxon>Agaricus</taxon>
    </lineage>
</organism>
<sequence>SFSPFGQLAGDNTSEPPTPLSAALEGYSPWDTTIERDHEEQQQQHSQQQEHFSQHSPPVQPIPIRTIQFQDQHPLEFSGPSPSPDGHGIAAAVSVVLPQSHH</sequence>
<reference evidence="3" key="1">
    <citation type="journal article" date="2012" name="Proc. Natl. Acad. Sci. U.S.A.">
        <title>Genome sequence of the button mushroom Agaricus bisporus reveals mechanisms governing adaptation to a humic-rich ecological niche.</title>
        <authorList>
            <person name="Morin E."/>
            <person name="Kohler A."/>
            <person name="Baker A.R."/>
            <person name="Foulongne-Oriol M."/>
            <person name="Lombard V."/>
            <person name="Nagy L.G."/>
            <person name="Ohm R.A."/>
            <person name="Patyshakuliyeva A."/>
            <person name="Brun A."/>
            <person name="Aerts A.L."/>
            <person name="Bailey A.M."/>
            <person name="Billette C."/>
            <person name="Coutinho P.M."/>
            <person name="Deakin G."/>
            <person name="Doddapaneni H."/>
            <person name="Floudas D."/>
            <person name="Grimwood J."/>
            <person name="Hilden K."/>
            <person name="Kuees U."/>
            <person name="LaButti K.M."/>
            <person name="Lapidus A."/>
            <person name="Lindquist E.A."/>
            <person name="Lucas S.M."/>
            <person name="Murat C."/>
            <person name="Riley R.W."/>
            <person name="Salamov A.A."/>
            <person name="Schmutz J."/>
            <person name="Subramanian V."/>
            <person name="Woesten H.A.B."/>
            <person name="Xu J."/>
            <person name="Eastwood D.C."/>
            <person name="Foster G.D."/>
            <person name="Sonnenberg A.S."/>
            <person name="Cullen D."/>
            <person name="de Vries R.P."/>
            <person name="Lundell T."/>
            <person name="Hibbett D.S."/>
            <person name="Henrissat B."/>
            <person name="Burton K.S."/>
            <person name="Kerrigan R.W."/>
            <person name="Challen M.P."/>
            <person name="Grigoriev I.V."/>
            <person name="Martin F."/>
        </authorList>
    </citation>
    <scope>NUCLEOTIDE SEQUENCE [LARGE SCALE GENOMIC DNA]</scope>
    <source>
        <strain evidence="3">JB137-S8 / ATCC MYA-4627 / FGSC 10392</strain>
    </source>
</reference>
<dbReference type="EMBL" id="JH971402">
    <property type="protein sequence ID" value="EKM76471.1"/>
    <property type="molecule type" value="Genomic_DNA"/>
</dbReference>
<accession>K5WMC0</accession>
<gene>
    <name evidence="2" type="ORF">AGABI1DRAFT_115802</name>
</gene>
<feature type="region of interest" description="Disordered" evidence="1">
    <location>
        <begin position="1"/>
        <end position="65"/>
    </location>
</feature>
<evidence type="ECO:0000313" key="2">
    <source>
        <dbReference type="EMBL" id="EKM76471.1"/>
    </source>
</evidence>
<name>K5WMC0_AGABU</name>